<evidence type="ECO:0000256" key="7">
    <source>
        <dbReference type="ARBA" id="ARBA00022777"/>
    </source>
</evidence>
<dbReference type="GO" id="GO:0005829">
    <property type="term" value="C:cytosol"/>
    <property type="evidence" value="ECO:0007669"/>
    <property type="project" value="TreeGrafter"/>
</dbReference>
<keyword evidence="6" id="KW-0547">Nucleotide-binding</keyword>
<feature type="domain" description="Carbohydrate kinase PfkB" evidence="12">
    <location>
        <begin position="7"/>
        <end position="207"/>
    </location>
</feature>
<dbReference type="CDD" id="cd01174">
    <property type="entry name" value="ribokinase"/>
    <property type="match status" value="1"/>
</dbReference>
<dbReference type="PANTHER" id="PTHR10584">
    <property type="entry name" value="SUGAR KINASE"/>
    <property type="match status" value="1"/>
</dbReference>
<accession>X1KEA2</accession>
<dbReference type="GO" id="GO:0046872">
    <property type="term" value="F:metal ion binding"/>
    <property type="evidence" value="ECO:0007669"/>
    <property type="project" value="UniProtKB-KW"/>
</dbReference>
<keyword evidence="4" id="KW-0808">Transferase</keyword>
<evidence type="ECO:0000256" key="10">
    <source>
        <dbReference type="ARBA" id="ARBA00022958"/>
    </source>
</evidence>
<organism evidence="13">
    <name type="scientific">marine sediment metagenome</name>
    <dbReference type="NCBI Taxonomy" id="412755"/>
    <lineage>
        <taxon>unclassified sequences</taxon>
        <taxon>metagenomes</taxon>
        <taxon>ecological metagenomes</taxon>
    </lineage>
</organism>
<sequence length="221" mass="22672">MTEGPTILVVGSINMDLVVRSPHIPAPGETVLGEGFATAPGGKGANQAVAIARQGAKCIFLGRVGSDEFGKTLLAGMSGEGIDCENVLTTPEAATGVAVIIVDAKGENSIVVASGANYMVTPDDVYHRAALFDEASVVVLQLELPLPTVLAARKLAARHGCKVVLDPAPAPPSLPPELCEVDVITPNVSEAEIITGKKADDKDERVDKLVASDLIACGAKA</sequence>
<keyword evidence="5" id="KW-0479">Metal-binding</keyword>
<dbReference type="InterPro" id="IPR011611">
    <property type="entry name" value="PfkB_dom"/>
</dbReference>
<dbReference type="EC" id="2.7.1.15" evidence="2"/>
<dbReference type="Gene3D" id="3.40.1190.20">
    <property type="match status" value="1"/>
</dbReference>
<keyword evidence="7" id="KW-0418">Kinase</keyword>
<dbReference type="PRINTS" id="PR00990">
    <property type="entry name" value="RIBOKINASE"/>
</dbReference>
<dbReference type="AlphaFoldDB" id="X1KEA2"/>
<evidence type="ECO:0000256" key="6">
    <source>
        <dbReference type="ARBA" id="ARBA00022741"/>
    </source>
</evidence>
<dbReference type="GO" id="GO:0004747">
    <property type="term" value="F:ribokinase activity"/>
    <property type="evidence" value="ECO:0007669"/>
    <property type="project" value="UniProtKB-EC"/>
</dbReference>
<dbReference type="EMBL" id="BARU01038839">
    <property type="protein sequence ID" value="GAH88489.1"/>
    <property type="molecule type" value="Genomic_DNA"/>
</dbReference>
<proteinExistence type="inferred from homology"/>
<dbReference type="Pfam" id="PF00294">
    <property type="entry name" value="PfkB"/>
    <property type="match status" value="1"/>
</dbReference>
<gene>
    <name evidence="13" type="ORF">S03H2_60292</name>
</gene>
<evidence type="ECO:0000256" key="4">
    <source>
        <dbReference type="ARBA" id="ARBA00022679"/>
    </source>
</evidence>
<keyword evidence="8" id="KW-0067">ATP-binding</keyword>
<dbReference type="SUPFAM" id="SSF53613">
    <property type="entry name" value="Ribokinase-like"/>
    <property type="match status" value="1"/>
</dbReference>
<dbReference type="InterPro" id="IPR029056">
    <property type="entry name" value="Ribokinase-like"/>
</dbReference>
<name>X1KEA2_9ZZZZ</name>
<evidence type="ECO:0000256" key="1">
    <source>
        <dbReference type="ARBA" id="ARBA00010688"/>
    </source>
</evidence>
<evidence type="ECO:0000256" key="5">
    <source>
        <dbReference type="ARBA" id="ARBA00022723"/>
    </source>
</evidence>
<dbReference type="GO" id="GO:0006014">
    <property type="term" value="P:D-ribose metabolic process"/>
    <property type="evidence" value="ECO:0007669"/>
    <property type="project" value="InterPro"/>
</dbReference>
<keyword evidence="11" id="KW-0119">Carbohydrate metabolism</keyword>
<dbReference type="GO" id="GO:0005524">
    <property type="term" value="F:ATP binding"/>
    <property type="evidence" value="ECO:0007669"/>
    <property type="project" value="UniProtKB-KW"/>
</dbReference>
<dbReference type="InterPro" id="IPR002139">
    <property type="entry name" value="Ribo/fructo_kinase"/>
</dbReference>
<dbReference type="PROSITE" id="PS00583">
    <property type="entry name" value="PFKB_KINASES_1"/>
    <property type="match status" value="1"/>
</dbReference>
<evidence type="ECO:0000256" key="8">
    <source>
        <dbReference type="ARBA" id="ARBA00022840"/>
    </source>
</evidence>
<dbReference type="PANTHER" id="PTHR10584:SF166">
    <property type="entry name" value="RIBOKINASE"/>
    <property type="match status" value="1"/>
</dbReference>
<dbReference type="InterPro" id="IPR002173">
    <property type="entry name" value="Carboh/pur_kinase_PfkB_CS"/>
</dbReference>
<comment type="similarity">
    <text evidence="1">Belongs to the carbohydrate kinase PfkB family.</text>
</comment>
<evidence type="ECO:0000256" key="11">
    <source>
        <dbReference type="ARBA" id="ARBA00023277"/>
    </source>
</evidence>
<comment type="caution">
    <text evidence="13">The sequence shown here is derived from an EMBL/GenBank/DDBJ whole genome shotgun (WGS) entry which is preliminary data.</text>
</comment>
<evidence type="ECO:0000313" key="13">
    <source>
        <dbReference type="EMBL" id="GAH88489.1"/>
    </source>
</evidence>
<keyword evidence="10" id="KW-0630">Potassium</keyword>
<protein>
    <recommendedName>
        <fullName evidence="3">Ribokinase</fullName>
        <ecNumber evidence="2">2.7.1.15</ecNumber>
    </recommendedName>
</protein>
<evidence type="ECO:0000259" key="12">
    <source>
        <dbReference type="Pfam" id="PF00294"/>
    </source>
</evidence>
<evidence type="ECO:0000256" key="2">
    <source>
        <dbReference type="ARBA" id="ARBA00012035"/>
    </source>
</evidence>
<reference evidence="13" key="1">
    <citation type="journal article" date="2014" name="Front. Microbiol.">
        <title>High frequency of phylogenetically diverse reductive dehalogenase-homologous genes in deep subseafloor sedimentary metagenomes.</title>
        <authorList>
            <person name="Kawai M."/>
            <person name="Futagami T."/>
            <person name="Toyoda A."/>
            <person name="Takaki Y."/>
            <person name="Nishi S."/>
            <person name="Hori S."/>
            <person name="Arai W."/>
            <person name="Tsubouchi T."/>
            <person name="Morono Y."/>
            <person name="Uchiyama I."/>
            <person name="Ito T."/>
            <person name="Fujiyama A."/>
            <person name="Inagaki F."/>
            <person name="Takami H."/>
        </authorList>
    </citation>
    <scope>NUCLEOTIDE SEQUENCE</scope>
    <source>
        <strain evidence="13">Expedition CK06-06</strain>
    </source>
</reference>
<dbReference type="InterPro" id="IPR011877">
    <property type="entry name" value="Ribokinase"/>
</dbReference>
<evidence type="ECO:0000256" key="3">
    <source>
        <dbReference type="ARBA" id="ARBA00016943"/>
    </source>
</evidence>
<feature type="non-terminal residue" evidence="13">
    <location>
        <position position="221"/>
    </location>
</feature>
<evidence type="ECO:0000256" key="9">
    <source>
        <dbReference type="ARBA" id="ARBA00022842"/>
    </source>
</evidence>
<keyword evidence="9" id="KW-0460">Magnesium</keyword>